<name>A0AAV6PCB4_SOLSE</name>
<feature type="compositionally biased region" description="Polar residues" evidence="1">
    <location>
        <begin position="51"/>
        <end position="64"/>
    </location>
</feature>
<dbReference type="Pfam" id="PF24291">
    <property type="entry name" value="Ig_CFAP65"/>
    <property type="match status" value="1"/>
</dbReference>
<feature type="domain" description="CFAP65-like ninth Ig-like" evidence="5">
    <location>
        <begin position="1024"/>
        <end position="1205"/>
    </location>
</feature>
<evidence type="ECO:0000259" key="5">
    <source>
        <dbReference type="Pfam" id="PF24816"/>
    </source>
</evidence>
<dbReference type="InterPro" id="IPR057467">
    <property type="entry name" value="Ig_CFAP65_8th"/>
</dbReference>
<accession>A0AAV6PCB4</accession>
<dbReference type="InterPro" id="IPR052614">
    <property type="entry name" value="CFAP65"/>
</dbReference>
<sequence length="1647" mass="183713">MSEQRIQTTDCCYSNAVNDRKSHVPLRRNYFNLGLRHDRRSKDAMLAGQRGTNRHLNPLGSNAPLQPPSAGKDSKDPGAHHSRQERKHLQNVSSKRSCQFGLETKSELVWKDWDLGKEFPKTLVLRNIQNKLQRLSVRPPVSKFFTTVTTPHILLSPGTTCSIPIIFTPRKKCDYEDSIEFQGKDGSFQVRLHATVPCPALEVPDSVLLPLCAVQHSTHTTFLLKNASKLQTYFRWVCEVPFQLSPDHGLLKPNQECHITVEFRPEEAQVYQQQAYCKFGEEDKTESYCTVLLQAQAKNPCLQLRNPVTGKEKEHWDPVLLFGSVGVGQSLQKHFDISNPSPVTASFSLSFLPGMVSLSGSVFSCDVMKGEVAPGGSRRVGVTYSPAVVDMVSVEYLSLECRGTPEETLLKLTGSCRGPNVSLSSSVVDFGFVKEGGSVKQTVTLHNYSPVETLYQWDIDCNGHSVFSIQPASGTVQPWSHITLNAIYRPTQPIAHNRRVPCLILHGKPLFLELNGACHPEDLDLPDTVRAMQQAHKSNERLDSEMLKTPMDQYYQTFSPCTDSPHVCVLPHELLFNHKITKSLTTSSTSSQSVAITNHTAEKLSVVWTIAKDSPFSVSPLSSDLAPMKATSFRVTYDPKELNTLHGAQLECFAYHKMANLTGERLLCSCVIVRVIGHSFQPGKIHFNPCCILEPPQVVFTGTDALSYQMVLLKNSGHLPLTFCLGSSSKSTLAESVSVFPNCGLIQPRNHQILTLRKTPTEGCPNEGFSVRLQFNAAKYTQEMTVVNVVEKLSMSLEGDGSLNFPPTAVGSLTRRSHYIRNLSSLPIRFQWSIPELDKELITVAPDAGELNSNEISIQTWSFSPLTDKTYTIEAILTFWLVQTDEHKKSHLTLKVVGMGSKGFIKAEKAVLDAEEILVGSYQSVEIPLVNNSPCAVSFCLSVQQTLLDEGLVYDPETEPRALQLDFERGTIAPHSMMLLPSTVRPYRRAQYLCKISYQILNASGLVSSLPHAVCEVRAKGVVPILQVTDVCGFGSIKRLGKRPLWKILSLDSLNHHLLSTPSASEVTHGTPTRYCLRTCPSTTKTILDFNFNAAPMDSAPSTFVLMFDNPDSFPVDWAFLFPEDQQTAQWDHWSQIGAFSSTELSKLKDQGKRLFNVSPRSGTLLPGQKKAVRFSYSHEITGKNQLPVVFTQSYGREILLNFQGLTVETSRSYLHYASNNYVFAPVFIGDCSPPKQGFKLHNAGALPAHYEVDSAVLLQLQMDNFNHAVLYCVNPEGGVPPGEPVMLEWIFSPLEAKLYQMDIPIHIDNGDTTVVRFEGCGLAAPSLDNSSACDCSDDNSADPCQGVPVPGQVRATMNIAKTSTVFLSEESASLGYIPIYKQSSRILFLNNVSGTDTVQYTWDMSQQSDQQVVHFHPEQGRLSPGEIALCVLTVTATDYPTIYQLDLTCQITQEAALNQYHKALHRWEEEKKRREVEFVITDKKETRTQREKMTKLQEQPEPPHPTQLLLEVTAHSYRPQHVFLSQLQSVKHPEVCHAAGKDIVVHILSTLLWNILDDLDFSKLERPVRSAVRPKKLLLKRQHTELVPAELSKMVLSSTIQNLMMEAVRGELELTGYPRSIILPPVSPRWISRARAEQNSKKRLRT</sequence>
<gene>
    <name evidence="8" type="ORF">JOB18_038282</name>
</gene>
<evidence type="ECO:0000313" key="9">
    <source>
        <dbReference type="Proteomes" id="UP000693946"/>
    </source>
</evidence>
<organism evidence="8 9">
    <name type="scientific">Solea senegalensis</name>
    <name type="common">Senegalese sole</name>
    <dbReference type="NCBI Taxonomy" id="28829"/>
    <lineage>
        <taxon>Eukaryota</taxon>
        <taxon>Metazoa</taxon>
        <taxon>Chordata</taxon>
        <taxon>Craniata</taxon>
        <taxon>Vertebrata</taxon>
        <taxon>Euteleostomi</taxon>
        <taxon>Actinopterygii</taxon>
        <taxon>Neopterygii</taxon>
        <taxon>Teleostei</taxon>
        <taxon>Neoteleostei</taxon>
        <taxon>Acanthomorphata</taxon>
        <taxon>Carangaria</taxon>
        <taxon>Pleuronectiformes</taxon>
        <taxon>Pleuronectoidei</taxon>
        <taxon>Soleidae</taxon>
        <taxon>Solea</taxon>
    </lineage>
</organism>
<evidence type="ECO:0000256" key="1">
    <source>
        <dbReference type="SAM" id="MobiDB-lite"/>
    </source>
</evidence>
<dbReference type="InterPro" id="IPR057470">
    <property type="entry name" value="Ig_CFAP65_7th"/>
</dbReference>
<dbReference type="GO" id="GO:0005737">
    <property type="term" value="C:cytoplasm"/>
    <property type="evidence" value="ECO:0007669"/>
    <property type="project" value="UniProtKB-SubCell"/>
</dbReference>
<evidence type="ECO:0000313" key="8">
    <source>
        <dbReference type="EMBL" id="KAG7453653.1"/>
    </source>
</evidence>
<dbReference type="InterPro" id="IPR056344">
    <property type="entry name" value="Ig_CFAP65-like_9th"/>
</dbReference>
<feature type="domain" description="CFAP65 eight Ig-like" evidence="6">
    <location>
        <begin position="903"/>
        <end position="1021"/>
    </location>
</feature>
<keyword evidence="9" id="KW-1185">Reference proteome</keyword>
<dbReference type="InterPro" id="IPR056305">
    <property type="entry name" value="Ig_CFAP65_10th"/>
</dbReference>
<comment type="caution">
    <text evidence="8">The sequence shown here is derived from an EMBL/GenBank/DDBJ whole genome shotgun (WGS) entry which is preliminary data.</text>
</comment>
<dbReference type="EMBL" id="JAGKHQ010001803">
    <property type="protein sequence ID" value="KAG7453653.1"/>
    <property type="molecule type" value="Genomic_DNA"/>
</dbReference>
<feature type="domain" description="Cep192-like" evidence="2">
    <location>
        <begin position="208"/>
        <end position="290"/>
    </location>
</feature>
<feature type="domain" description="CFAP65 tenth Ig-like" evidence="3">
    <location>
        <begin position="1208"/>
        <end position="1324"/>
    </location>
</feature>
<dbReference type="GO" id="GO:0036126">
    <property type="term" value="C:sperm flagellum"/>
    <property type="evidence" value="ECO:0007669"/>
    <property type="project" value="TreeGrafter"/>
</dbReference>
<evidence type="ECO:0000259" key="6">
    <source>
        <dbReference type="Pfam" id="PF25248"/>
    </source>
</evidence>
<dbReference type="Pfam" id="PF24507">
    <property type="entry name" value="Ig_CFAP65_4th"/>
    <property type="match status" value="1"/>
</dbReference>
<evidence type="ECO:0000259" key="7">
    <source>
        <dbReference type="Pfam" id="PF25249"/>
    </source>
</evidence>
<proteinExistence type="predicted"/>
<dbReference type="InterPro" id="IPR058536">
    <property type="entry name" value="Ig_CFAP65_4th"/>
</dbReference>
<dbReference type="PANTHER" id="PTHR46127">
    <property type="entry name" value="CILIA- AND FLAGELLA-ASSOCIATED PROTEIN 65"/>
    <property type="match status" value="1"/>
</dbReference>
<reference evidence="8 9" key="1">
    <citation type="journal article" date="2021" name="Sci. Rep.">
        <title>Chromosome anchoring in Senegalese sole (Solea senegalensis) reveals sex-associated markers and genome rearrangements in flatfish.</title>
        <authorList>
            <person name="Guerrero-Cozar I."/>
            <person name="Gomez-Garrido J."/>
            <person name="Berbel C."/>
            <person name="Martinez-Blanch J.F."/>
            <person name="Alioto T."/>
            <person name="Claros M.G."/>
            <person name="Gagnaire P.A."/>
            <person name="Manchado M."/>
        </authorList>
    </citation>
    <scope>NUCLEOTIDE SEQUENCE [LARGE SCALE GENOMIC DNA]</scope>
    <source>
        <strain evidence="8">Sse05_10M</strain>
    </source>
</reference>
<dbReference type="Pfam" id="PF24771">
    <property type="entry name" value="Ig_CFAP74_1st"/>
    <property type="match status" value="1"/>
</dbReference>
<feature type="domain" description="CFAP65 fourth Ig-like" evidence="4">
    <location>
        <begin position="428"/>
        <end position="521"/>
    </location>
</feature>
<protein>
    <submittedName>
        <fullName evidence="8">Uncharacterized protein</fullName>
    </submittedName>
</protein>
<evidence type="ECO:0000259" key="2">
    <source>
        <dbReference type="Pfam" id="PF22067"/>
    </source>
</evidence>
<feature type="region of interest" description="Disordered" evidence="1">
    <location>
        <begin position="51"/>
        <end position="94"/>
    </location>
</feature>
<dbReference type="Pfam" id="PF24816">
    <property type="entry name" value="Ig_CFAP65__9th"/>
    <property type="match status" value="1"/>
</dbReference>
<dbReference type="Pfam" id="PF25249">
    <property type="entry name" value="Ig_CFAP65_7th"/>
    <property type="match status" value="1"/>
</dbReference>
<evidence type="ECO:0000259" key="4">
    <source>
        <dbReference type="Pfam" id="PF24507"/>
    </source>
</evidence>
<dbReference type="PANTHER" id="PTHR46127:SF1">
    <property type="entry name" value="CILIA- AND FLAGELLA-ASSOCIATED PROTEIN 65"/>
    <property type="match status" value="1"/>
</dbReference>
<dbReference type="GO" id="GO:0007288">
    <property type="term" value="P:sperm axoneme assembly"/>
    <property type="evidence" value="ECO:0007669"/>
    <property type="project" value="TreeGrafter"/>
</dbReference>
<dbReference type="Proteomes" id="UP000693946">
    <property type="component" value="Unassembled WGS sequence"/>
</dbReference>
<dbReference type="InterPro" id="IPR054089">
    <property type="entry name" value="Cep192-like_D3"/>
</dbReference>
<dbReference type="Pfam" id="PF22067">
    <property type="entry name" value="Cep192_D3"/>
    <property type="match status" value="1"/>
</dbReference>
<dbReference type="Pfam" id="PF25248">
    <property type="entry name" value="Ig_CFAP65_8th"/>
    <property type="match status" value="1"/>
</dbReference>
<evidence type="ECO:0000259" key="3">
    <source>
        <dbReference type="Pfam" id="PF24291"/>
    </source>
</evidence>
<feature type="domain" description="CFAP65 seventh Ig-like" evidence="7">
    <location>
        <begin position="798"/>
        <end position="892"/>
    </location>
</feature>